<dbReference type="Proteomes" id="UP000029447">
    <property type="component" value="Unassembled WGS sequence"/>
</dbReference>
<name>A0ABR4VHZ9_9GAMM</name>
<evidence type="ECO:0000313" key="1">
    <source>
        <dbReference type="EMBL" id="KGA37593.1"/>
    </source>
</evidence>
<evidence type="ECO:0000313" key="2">
    <source>
        <dbReference type="Proteomes" id="UP000029447"/>
    </source>
</evidence>
<organism evidence="1 2">
    <name type="scientific">Pectobacterium odoriferum</name>
    <dbReference type="NCBI Taxonomy" id="78398"/>
    <lineage>
        <taxon>Bacteria</taxon>
        <taxon>Pseudomonadati</taxon>
        <taxon>Pseudomonadota</taxon>
        <taxon>Gammaproteobacteria</taxon>
        <taxon>Enterobacterales</taxon>
        <taxon>Pectobacteriaceae</taxon>
        <taxon>Pectobacterium</taxon>
    </lineage>
</organism>
<sequence>MAAELRLNRFQLFRTYFWLLHPDGLFYRVRRATVGVAAGCHLYVITGQKVHRDTANILAVIVGERDGFAVLTFLSLNIPSPL</sequence>
<protein>
    <submittedName>
        <fullName evidence="1">Uncharacterized protein</fullName>
    </submittedName>
</protein>
<gene>
    <name evidence="1" type="ORF">KU75_25855</name>
</gene>
<accession>A0ABR4VHZ9</accession>
<keyword evidence="2" id="KW-1185">Reference proteome</keyword>
<comment type="caution">
    <text evidence="1">The sequence shown here is derived from an EMBL/GenBank/DDBJ whole genome shotgun (WGS) entry which is preliminary data.</text>
</comment>
<reference evidence="1 2" key="1">
    <citation type="submission" date="2014-08" db="EMBL/GenBank/DDBJ databases">
        <title>Genome sequences of NCPPB Pectobacterium isolates.</title>
        <authorList>
            <person name="Glover R.H."/>
            <person name="Sapp M."/>
            <person name="Elphinstone J."/>
        </authorList>
    </citation>
    <scope>NUCLEOTIDE SEQUENCE [LARGE SCALE GENOMIC DNA]</scope>
    <source>
        <strain evidence="1 2">NCPPB3841</strain>
    </source>
</reference>
<dbReference type="EMBL" id="JQOF01000161">
    <property type="protein sequence ID" value="KGA37593.1"/>
    <property type="molecule type" value="Genomic_DNA"/>
</dbReference>
<proteinExistence type="predicted"/>